<evidence type="ECO:0000256" key="2">
    <source>
        <dbReference type="ARBA" id="ARBA00022741"/>
    </source>
</evidence>
<dbReference type="SUPFAM" id="SSF56112">
    <property type="entry name" value="Protein kinase-like (PK-like)"/>
    <property type="match status" value="1"/>
</dbReference>
<evidence type="ECO:0000313" key="7">
    <source>
        <dbReference type="Proteomes" id="UP000247702"/>
    </source>
</evidence>
<comment type="caution">
    <text evidence="6">The sequence shown here is derived from an EMBL/GenBank/DDBJ whole genome shotgun (WGS) entry which is preliminary data.</text>
</comment>
<organism evidence="6 7">
    <name type="scientific">Rhizophagus clarus</name>
    <dbReference type="NCBI Taxonomy" id="94130"/>
    <lineage>
        <taxon>Eukaryota</taxon>
        <taxon>Fungi</taxon>
        <taxon>Fungi incertae sedis</taxon>
        <taxon>Mucoromycota</taxon>
        <taxon>Glomeromycotina</taxon>
        <taxon>Glomeromycetes</taxon>
        <taxon>Glomerales</taxon>
        <taxon>Glomeraceae</taxon>
        <taxon>Rhizophagus</taxon>
    </lineage>
</organism>
<proteinExistence type="predicted"/>
<evidence type="ECO:0000256" key="1">
    <source>
        <dbReference type="ARBA" id="ARBA00022679"/>
    </source>
</evidence>
<dbReference type="PANTHER" id="PTHR44329">
    <property type="entry name" value="SERINE/THREONINE-PROTEIN KINASE TNNI3K-RELATED"/>
    <property type="match status" value="1"/>
</dbReference>
<evidence type="ECO:0000256" key="3">
    <source>
        <dbReference type="ARBA" id="ARBA00022777"/>
    </source>
</evidence>
<protein>
    <recommendedName>
        <fullName evidence="5">Protein kinase domain-containing protein</fullName>
    </recommendedName>
</protein>
<keyword evidence="4" id="KW-0067">ATP-binding</keyword>
<dbReference type="AlphaFoldDB" id="A0A2Z6RGV0"/>
<dbReference type="InterPro" id="IPR011009">
    <property type="entry name" value="Kinase-like_dom_sf"/>
</dbReference>
<dbReference type="PROSITE" id="PS50011">
    <property type="entry name" value="PROTEIN_KINASE_DOM"/>
    <property type="match status" value="1"/>
</dbReference>
<dbReference type="InterPro" id="IPR051681">
    <property type="entry name" value="Ser/Thr_Kinases-Pseudokinases"/>
</dbReference>
<reference evidence="6 7" key="1">
    <citation type="submission" date="2017-11" db="EMBL/GenBank/DDBJ databases">
        <title>The genome of Rhizophagus clarus HR1 reveals common genetic basis of auxotrophy among arbuscular mycorrhizal fungi.</title>
        <authorList>
            <person name="Kobayashi Y."/>
        </authorList>
    </citation>
    <scope>NUCLEOTIDE SEQUENCE [LARGE SCALE GENOMIC DNA]</scope>
    <source>
        <strain evidence="6 7">HR1</strain>
    </source>
</reference>
<keyword evidence="3" id="KW-0418">Kinase</keyword>
<evidence type="ECO:0000259" key="5">
    <source>
        <dbReference type="PROSITE" id="PS50011"/>
    </source>
</evidence>
<dbReference type="EMBL" id="BEXD01003780">
    <property type="protein sequence ID" value="GBC01978.1"/>
    <property type="molecule type" value="Genomic_DNA"/>
</dbReference>
<dbReference type="Gene3D" id="1.10.510.10">
    <property type="entry name" value="Transferase(Phosphotransferase) domain 1"/>
    <property type="match status" value="1"/>
</dbReference>
<accession>A0A2Z6RGV0</accession>
<evidence type="ECO:0000256" key="4">
    <source>
        <dbReference type="ARBA" id="ARBA00022840"/>
    </source>
</evidence>
<keyword evidence="7" id="KW-1185">Reference proteome</keyword>
<dbReference type="GO" id="GO:0004674">
    <property type="term" value="F:protein serine/threonine kinase activity"/>
    <property type="evidence" value="ECO:0007669"/>
    <property type="project" value="TreeGrafter"/>
</dbReference>
<sequence>MFQISRLQTKMCSRTVICKSFLKDVTHFNGCMYSPYIVRYKTNKLEVAHLFNLTSGSRDLSINSSNNSKALSYGNCSDCKEQRTAAAWCKNCDIANLKGKFYNWTSGNPMIDEFIQYTQLNANDSTDYLEWIDFNQFDLIENTNKRGAFSSIYSAIWMEGPSWNLDEESKVWTRNGPVKVILKRLDNSQNINQEFVNQLRRYYKCLQSGSLADYFGMTKDLTSCYMFVMRYYENGNLYSYLNESMGVLYWRDIVDMLWAISEGLNFIHEYDLVHGHLHGGNILVENEMGLIDTKIADTGLHGPVDKQITSKQIYGVIPFVAPEILNGYTLTKESDIYSFGMVMWMLSAGIRPYCDRPHDSQLIQEICSGTRPNIVNGTPPVYAKLMLQCLDADPSNRPIASQLYECLGNWVIAICDDPDPSDLFKQFDVAEGIKFSNSKQLHFNILPCHERATYYSRPLNFSGPFLYEKKQ</sequence>
<dbReference type="InterPro" id="IPR000719">
    <property type="entry name" value="Prot_kinase_dom"/>
</dbReference>
<evidence type="ECO:0000313" key="6">
    <source>
        <dbReference type="EMBL" id="GBC01978.1"/>
    </source>
</evidence>
<feature type="domain" description="Protein kinase" evidence="5">
    <location>
        <begin position="138"/>
        <end position="411"/>
    </location>
</feature>
<dbReference type="Pfam" id="PF07714">
    <property type="entry name" value="PK_Tyr_Ser-Thr"/>
    <property type="match status" value="1"/>
</dbReference>
<name>A0A2Z6RGV0_9GLOM</name>
<keyword evidence="1" id="KW-0808">Transferase</keyword>
<dbReference type="GO" id="GO:0005524">
    <property type="term" value="F:ATP binding"/>
    <property type="evidence" value="ECO:0007669"/>
    <property type="project" value="UniProtKB-KW"/>
</dbReference>
<dbReference type="Proteomes" id="UP000247702">
    <property type="component" value="Unassembled WGS sequence"/>
</dbReference>
<dbReference type="PANTHER" id="PTHR44329:SF288">
    <property type="entry name" value="MITOGEN-ACTIVATED PROTEIN KINASE KINASE KINASE 20"/>
    <property type="match status" value="1"/>
</dbReference>
<keyword evidence="2" id="KW-0547">Nucleotide-binding</keyword>
<gene>
    <name evidence="6" type="ORF">RclHR1_04400001</name>
</gene>
<dbReference type="InterPro" id="IPR001245">
    <property type="entry name" value="Ser-Thr/Tyr_kinase_cat_dom"/>
</dbReference>